<comment type="caution">
    <text evidence="1">The sequence shown here is derived from an EMBL/GenBank/DDBJ whole genome shotgun (WGS) entry which is preliminary data.</text>
</comment>
<accession>A0ACD3QWS5</accession>
<proteinExistence type="predicted"/>
<evidence type="ECO:0000313" key="1">
    <source>
        <dbReference type="EMBL" id="TMS11607.1"/>
    </source>
</evidence>
<gene>
    <name evidence="1" type="ORF">E3U43_018998</name>
</gene>
<dbReference type="Proteomes" id="UP000793456">
    <property type="component" value="Chromosome XIII"/>
</dbReference>
<reference evidence="1" key="1">
    <citation type="submission" date="2018-11" db="EMBL/GenBank/DDBJ databases">
        <title>The sequence and de novo assembly of Larimichthys crocea genome using PacBio and Hi-C technologies.</title>
        <authorList>
            <person name="Xu P."/>
            <person name="Chen B."/>
            <person name="Zhou Z."/>
            <person name="Ke Q."/>
            <person name="Wu Y."/>
            <person name="Bai H."/>
            <person name="Pu F."/>
        </authorList>
    </citation>
    <scope>NUCLEOTIDE SEQUENCE</scope>
    <source>
        <tissue evidence="1">Muscle</tissue>
    </source>
</reference>
<evidence type="ECO:0000313" key="2">
    <source>
        <dbReference type="Proteomes" id="UP000793456"/>
    </source>
</evidence>
<organism evidence="1 2">
    <name type="scientific">Larimichthys crocea</name>
    <name type="common">Large yellow croaker</name>
    <name type="synonym">Pseudosciaena crocea</name>
    <dbReference type="NCBI Taxonomy" id="215358"/>
    <lineage>
        <taxon>Eukaryota</taxon>
        <taxon>Metazoa</taxon>
        <taxon>Chordata</taxon>
        <taxon>Craniata</taxon>
        <taxon>Vertebrata</taxon>
        <taxon>Euteleostomi</taxon>
        <taxon>Actinopterygii</taxon>
        <taxon>Neopterygii</taxon>
        <taxon>Teleostei</taxon>
        <taxon>Neoteleostei</taxon>
        <taxon>Acanthomorphata</taxon>
        <taxon>Eupercaria</taxon>
        <taxon>Sciaenidae</taxon>
        <taxon>Larimichthys</taxon>
    </lineage>
</organism>
<protein>
    <submittedName>
        <fullName evidence="1">Uncharacterized protein</fullName>
    </submittedName>
</protein>
<dbReference type="EMBL" id="CM011686">
    <property type="protein sequence ID" value="TMS11607.1"/>
    <property type="molecule type" value="Genomic_DNA"/>
</dbReference>
<keyword evidence="2" id="KW-1185">Reference proteome</keyword>
<sequence>MTIITTDPPPSSVFKPEKIFTTYRENNSLQRFEVAMQHAENGSEEEATVDVQFTDLPNALIACKVPEDLFNEGSLKASFEALFRSFDPEVQFQYFKSFRRVRISFSDALAAAEARLRLHKTDFNGKEMRLYFAQSVHIGSPRLEPPKPDKQFLISPPASPPVGWEQSQDATPVINYDLLCAISKLGPGEKYELHTATPTTPSVVVHVCEDERGNSSAPDDSDQDDKPRPARPKIIQTRRPDYTPGVEQ</sequence>
<name>A0ACD3QWS5_LARCR</name>